<evidence type="ECO:0000256" key="8">
    <source>
        <dbReference type="ARBA" id="ARBA00022840"/>
    </source>
</evidence>
<feature type="domain" description="tRNA(Ile)-lysidine/2-thiocytidine synthase N-terminal" evidence="15">
    <location>
        <begin position="66"/>
        <end position="225"/>
    </location>
</feature>
<evidence type="ECO:0000256" key="4">
    <source>
        <dbReference type="ARBA" id="ARBA00022679"/>
    </source>
</evidence>
<dbReference type="GO" id="GO:0005524">
    <property type="term" value="F:ATP binding"/>
    <property type="evidence" value="ECO:0007669"/>
    <property type="project" value="UniProtKB-UniRule"/>
</dbReference>
<dbReference type="GO" id="GO:0016783">
    <property type="term" value="F:sulfurtransferase activity"/>
    <property type="evidence" value="ECO:0007669"/>
    <property type="project" value="UniProtKB-UniRule"/>
</dbReference>
<dbReference type="CDD" id="cd24138">
    <property type="entry name" value="TtcA-like"/>
    <property type="match status" value="1"/>
</dbReference>
<dbReference type="GO" id="GO:0000049">
    <property type="term" value="F:tRNA binding"/>
    <property type="evidence" value="ECO:0007669"/>
    <property type="project" value="UniProtKB-KW"/>
</dbReference>
<dbReference type="PANTHER" id="PTHR43686">
    <property type="entry name" value="SULFURTRANSFERASE-RELATED"/>
    <property type="match status" value="1"/>
</dbReference>
<comment type="miscellaneous">
    <text evidence="13">The thiolation reaction likely consists of two steps: a first activation step by ATP to form an adenylated intermediate of the target base of tRNA, and a second nucleophilic substitution step of the sulfur (S) atom supplied by the hydrosulfide attached to the Fe-S cluster.</text>
</comment>
<keyword evidence="6 13" id="KW-0479">Metal-binding</keyword>
<dbReference type="GO" id="GO:0051539">
    <property type="term" value="F:4 iron, 4 sulfur cluster binding"/>
    <property type="evidence" value="ECO:0007669"/>
    <property type="project" value="UniProtKB-UniRule"/>
</dbReference>
<keyword evidence="17" id="KW-1185">Reference proteome</keyword>
<comment type="subcellular location">
    <subcellularLocation>
        <location evidence="13">Cytoplasm</location>
    </subcellularLocation>
</comment>
<sequence>MVDLMQSVINSPTSDEKNWTGAQADSSARVQNHLKIEREDNKLEKRLCREVGRAIVDYNMIEEGDKVMVCVSGGKDSYAMLDILLKLQKRAPINFELIAVNLDQKQPGFPEHILPEYLSRLGVPFHIENQDTYSIVKRVIPEGKTLCSLCSRLRRGILYRVAGELGATKVALGHHRDDMLQTFFLNMFFAAKLKSMPPKLVSDDGKNIVIRPMAYVTEKDLIRWSAVQDFPIIPCTLCGSQENLQRKQVGNMLREWDKKFPGRLENMFSSLQNIVPSHLLDTDRHDFKNIKTTGVADDDGDKAFDSEDFKDPAFTLRPGLQVVELKTS</sequence>
<evidence type="ECO:0000313" key="17">
    <source>
        <dbReference type="Proteomes" id="UP000502041"/>
    </source>
</evidence>
<dbReference type="PANTHER" id="PTHR43686:SF1">
    <property type="entry name" value="AMINOTRAN_5 DOMAIN-CONTAINING PROTEIN"/>
    <property type="match status" value="1"/>
</dbReference>
<evidence type="ECO:0000256" key="2">
    <source>
        <dbReference type="ARBA" id="ARBA00022490"/>
    </source>
</evidence>
<dbReference type="SUPFAM" id="SSF52402">
    <property type="entry name" value="Adenine nucleotide alpha hydrolases-like"/>
    <property type="match status" value="1"/>
</dbReference>
<keyword evidence="3 13" id="KW-0820">tRNA-binding</keyword>
<evidence type="ECO:0000256" key="5">
    <source>
        <dbReference type="ARBA" id="ARBA00022694"/>
    </source>
</evidence>
<evidence type="ECO:0000256" key="7">
    <source>
        <dbReference type="ARBA" id="ARBA00022741"/>
    </source>
</evidence>
<evidence type="ECO:0000256" key="13">
    <source>
        <dbReference type="HAMAP-Rule" id="MF_01850"/>
    </source>
</evidence>
<evidence type="ECO:0000256" key="12">
    <source>
        <dbReference type="ARBA" id="ARBA00023014"/>
    </source>
</evidence>
<dbReference type="Pfam" id="PF01171">
    <property type="entry name" value="ATP_bind_3"/>
    <property type="match status" value="1"/>
</dbReference>
<dbReference type="InterPro" id="IPR014729">
    <property type="entry name" value="Rossmann-like_a/b/a_fold"/>
</dbReference>
<dbReference type="InterPro" id="IPR011063">
    <property type="entry name" value="TilS/TtcA_N"/>
</dbReference>
<evidence type="ECO:0000256" key="1">
    <source>
        <dbReference type="ARBA" id="ARBA00022485"/>
    </source>
</evidence>
<organism evidence="16 17">
    <name type="scientific">Polaromonas vacuolata</name>
    <dbReference type="NCBI Taxonomy" id="37448"/>
    <lineage>
        <taxon>Bacteria</taxon>
        <taxon>Pseudomonadati</taxon>
        <taxon>Pseudomonadota</taxon>
        <taxon>Betaproteobacteria</taxon>
        <taxon>Burkholderiales</taxon>
        <taxon>Comamonadaceae</taxon>
        <taxon>Polaromonas</taxon>
    </lineage>
</organism>
<dbReference type="AlphaFoldDB" id="A0A6H2HCU8"/>
<dbReference type="Gene3D" id="3.40.50.620">
    <property type="entry name" value="HUPs"/>
    <property type="match status" value="1"/>
</dbReference>
<keyword evidence="5 13" id="KW-0819">tRNA processing</keyword>
<feature type="region of interest" description="Disordered" evidence="14">
    <location>
        <begin position="1"/>
        <end position="26"/>
    </location>
</feature>
<dbReference type="EC" id="2.8.1.-" evidence="13"/>
<dbReference type="EMBL" id="CP051461">
    <property type="protein sequence ID" value="QJC57698.1"/>
    <property type="molecule type" value="Genomic_DNA"/>
</dbReference>
<evidence type="ECO:0000313" key="16">
    <source>
        <dbReference type="EMBL" id="QJC57698.1"/>
    </source>
</evidence>
<comment type="pathway">
    <text evidence="13">tRNA modification.</text>
</comment>
<feature type="binding site" evidence="13">
    <location>
        <position position="238"/>
    </location>
    <ligand>
        <name>[4Fe-4S] cluster</name>
        <dbReference type="ChEBI" id="CHEBI:49883"/>
    </ligand>
</feature>
<dbReference type="InterPro" id="IPR012089">
    <property type="entry name" value="tRNA_Cyd_32_2_STrfase"/>
</dbReference>
<keyword evidence="4 13" id="KW-0808">Transferase</keyword>
<dbReference type="HAMAP" id="MF_01850">
    <property type="entry name" value="TtcA"/>
    <property type="match status" value="1"/>
</dbReference>
<comment type="subunit">
    <text evidence="13">Homodimer.</text>
</comment>
<dbReference type="NCBIfam" id="NF007972">
    <property type="entry name" value="PRK10696.1"/>
    <property type="match status" value="1"/>
</dbReference>
<evidence type="ECO:0000256" key="3">
    <source>
        <dbReference type="ARBA" id="ARBA00022555"/>
    </source>
</evidence>
<evidence type="ECO:0000256" key="11">
    <source>
        <dbReference type="ARBA" id="ARBA00023004"/>
    </source>
</evidence>
<keyword evidence="7 13" id="KW-0547">Nucleotide-binding</keyword>
<comment type="function">
    <text evidence="13">Catalyzes the ATP-dependent 2-thiolation of cytidine in position 32 of tRNA, to form 2-thiocytidine (s(2)C32). The sulfur atoms are provided by the cysteine/cysteine desulfurase (IscS) system.</text>
</comment>
<dbReference type="GO" id="GO:0000287">
    <property type="term" value="F:magnesium ion binding"/>
    <property type="evidence" value="ECO:0007669"/>
    <property type="project" value="UniProtKB-UniRule"/>
</dbReference>
<reference evidence="16 17" key="1">
    <citation type="submission" date="2020-04" db="EMBL/GenBank/DDBJ databases">
        <title>Complete genome of a Psychrophilic, Marine, Gas Vacuolate Bacterium Polaromonas vacuolata KCTC 22033T.</title>
        <authorList>
            <person name="Hwang K."/>
            <person name="Kim K.M."/>
        </authorList>
    </citation>
    <scope>NUCLEOTIDE SEQUENCE [LARGE SCALE GENOMIC DNA]</scope>
    <source>
        <strain evidence="16 17">KCTC 22033</strain>
    </source>
</reference>
<proteinExistence type="inferred from homology"/>
<keyword evidence="9 13" id="KW-0460">Magnesium</keyword>
<dbReference type="GO" id="GO:0034227">
    <property type="term" value="P:tRNA thio-modification"/>
    <property type="evidence" value="ECO:0007669"/>
    <property type="project" value="UniProtKB-UniRule"/>
</dbReference>
<feature type="binding site" evidence="13">
    <location>
        <position position="147"/>
    </location>
    <ligand>
        <name>[4Fe-4S] cluster</name>
        <dbReference type="ChEBI" id="CHEBI:49883"/>
    </ligand>
</feature>
<dbReference type="KEGG" id="pvac:HC248_03028"/>
<evidence type="ECO:0000256" key="14">
    <source>
        <dbReference type="SAM" id="MobiDB-lite"/>
    </source>
</evidence>
<feature type="binding site" evidence="13">
    <location>
        <position position="150"/>
    </location>
    <ligand>
        <name>[4Fe-4S] cluster</name>
        <dbReference type="ChEBI" id="CHEBI:49883"/>
    </ligand>
</feature>
<protein>
    <recommendedName>
        <fullName evidence="13">tRNA-cytidine(32) 2-sulfurtransferase</fullName>
        <ecNumber evidence="13">2.8.1.-</ecNumber>
    </recommendedName>
    <alternativeName>
        <fullName evidence="13">Two-thiocytidine biosynthesis protein A</fullName>
    </alternativeName>
    <alternativeName>
        <fullName evidence="13">tRNA 2-thiocytidine biosynthesis protein TtcA</fullName>
    </alternativeName>
</protein>
<evidence type="ECO:0000256" key="9">
    <source>
        <dbReference type="ARBA" id="ARBA00022842"/>
    </source>
</evidence>
<comment type="similarity">
    <text evidence="13">Belongs to the TtcA family.</text>
</comment>
<comment type="cofactor">
    <cofactor evidence="13">
        <name>[4Fe-4S] cluster</name>
        <dbReference type="ChEBI" id="CHEBI:49883"/>
    </cofactor>
    <text evidence="13">Binds 1 [4Fe-4S] cluster per subunit. The cluster is chelated by three Cys residues, the fourth Fe has a free coordination site that may bind a sulfur atom transferred from the persulfide of IscS.</text>
</comment>
<evidence type="ECO:0000256" key="10">
    <source>
        <dbReference type="ARBA" id="ARBA00022884"/>
    </source>
</evidence>
<keyword evidence="8 13" id="KW-0067">ATP-binding</keyword>
<keyword evidence="11 13" id="KW-0408">Iron</keyword>
<accession>A0A6H2HCU8</accession>
<keyword evidence="1 13" id="KW-0004">4Fe-4S</keyword>
<name>A0A6H2HCU8_9BURK</name>
<comment type="cofactor">
    <cofactor evidence="13">
        <name>Mg(2+)</name>
        <dbReference type="ChEBI" id="CHEBI:18420"/>
    </cofactor>
</comment>
<keyword evidence="10 13" id="KW-0694">RNA-binding</keyword>
<comment type="catalytic activity">
    <reaction evidence="13">
        <text>cytidine(32) in tRNA + S-sulfanyl-L-cysteinyl-[cysteine desulfurase] + AH2 + ATP = 2-thiocytidine(32) in tRNA + L-cysteinyl-[cysteine desulfurase] + A + AMP + diphosphate + H(+)</text>
        <dbReference type="Rhea" id="RHEA:57048"/>
        <dbReference type="Rhea" id="RHEA-COMP:10288"/>
        <dbReference type="Rhea" id="RHEA-COMP:12157"/>
        <dbReference type="Rhea" id="RHEA-COMP:12158"/>
        <dbReference type="Rhea" id="RHEA-COMP:14821"/>
        <dbReference type="ChEBI" id="CHEBI:13193"/>
        <dbReference type="ChEBI" id="CHEBI:15378"/>
        <dbReference type="ChEBI" id="CHEBI:17499"/>
        <dbReference type="ChEBI" id="CHEBI:29950"/>
        <dbReference type="ChEBI" id="CHEBI:30616"/>
        <dbReference type="ChEBI" id="CHEBI:33019"/>
        <dbReference type="ChEBI" id="CHEBI:61963"/>
        <dbReference type="ChEBI" id="CHEBI:82748"/>
        <dbReference type="ChEBI" id="CHEBI:141453"/>
        <dbReference type="ChEBI" id="CHEBI:456215"/>
    </reaction>
</comment>
<keyword evidence="12 13" id="KW-0411">Iron-sulfur</keyword>
<evidence type="ECO:0000259" key="15">
    <source>
        <dbReference type="Pfam" id="PF01171"/>
    </source>
</evidence>
<dbReference type="Proteomes" id="UP000502041">
    <property type="component" value="Chromosome"/>
</dbReference>
<feature type="short sequence motif" description="PP-loop motif" evidence="13">
    <location>
        <begin position="72"/>
        <end position="77"/>
    </location>
</feature>
<keyword evidence="2 13" id="KW-0963">Cytoplasm</keyword>
<dbReference type="GO" id="GO:0005737">
    <property type="term" value="C:cytoplasm"/>
    <property type="evidence" value="ECO:0007669"/>
    <property type="project" value="UniProtKB-SubCell"/>
</dbReference>
<gene>
    <name evidence="13 16" type="primary">ttcA</name>
    <name evidence="16" type="ORF">HC248_03028</name>
</gene>
<evidence type="ECO:0000256" key="6">
    <source>
        <dbReference type="ARBA" id="ARBA00022723"/>
    </source>
</evidence>